<feature type="repeat" description="PPR" evidence="2">
    <location>
        <begin position="281"/>
        <end position="315"/>
    </location>
</feature>
<dbReference type="Pfam" id="PF17177">
    <property type="entry name" value="PPR_long"/>
    <property type="match status" value="1"/>
</dbReference>
<dbReference type="Gene3D" id="1.25.40.10">
    <property type="entry name" value="Tetratricopeptide repeat domain"/>
    <property type="match status" value="7"/>
</dbReference>
<comment type="caution">
    <text evidence="4">The sequence shown here is derived from an EMBL/GenBank/DDBJ whole genome shotgun (WGS) entry which is preliminary data.</text>
</comment>
<evidence type="ECO:0000259" key="3">
    <source>
        <dbReference type="Pfam" id="PF17177"/>
    </source>
</evidence>
<dbReference type="PROSITE" id="PS51375">
    <property type="entry name" value="PPR"/>
    <property type="match status" value="12"/>
</dbReference>
<dbReference type="InterPro" id="IPR033443">
    <property type="entry name" value="PROP1-like_PPR_dom"/>
</dbReference>
<keyword evidence="1" id="KW-0677">Repeat</keyword>
<dbReference type="AlphaFoldDB" id="A0AAV8Q720"/>
<dbReference type="SUPFAM" id="SSF48452">
    <property type="entry name" value="TPR-like"/>
    <property type="match status" value="1"/>
</dbReference>
<feature type="repeat" description="PPR" evidence="2">
    <location>
        <begin position="316"/>
        <end position="350"/>
    </location>
</feature>
<gene>
    <name evidence="4" type="ORF">OPV22_029801</name>
</gene>
<feature type="repeat" description="PPR" evidence="2">
    <location>
        <begin position="128"/>
        <end position="162"/>
    </location>
</feature>
<evidence type="ECO:0000313" key="5">
    <source>
        <dbReference type="Proteomes" id="UP001222027"/>
    </source>
</evidence>
<feature type="repeat" description="PPR" evidence="2">
    <location>
        <begin position="351"/>
        <end position="385"/>
    </location>
</feature>
<name>A0AAV8Q720_ENSVE</name>
<dbReference type="Proteomes" id="UP001222027">
    <property type="component" value="Unassembled WGS sequence"/>
</dbReference>
<evidence type="ECO:0000313" key="4">
    <source>
        <dbReference type="EMBL" id="KAJ8467249.1"/>
    </source>
</evidence>
<organism evidence="4 5">
    <name type="scientific">Ensete ventricosum</name>
    <name type="common">Abyssinian banana</name>
    <name type="synonym">Musa ensete</name>
    <dbReference type="NCBI Taxonomy" id="4639"/>
    <lineage>
        <taxon>Eukaryota</taxon>
        <taxon>Viridiplantae</taxon>
        <taxon>Streptophyta</taxon>
        <taxon>Embryophyta</taxon>
        <taxon>Tracheophyta</taxon>
        <taxon>Spermatophyta</taxon>
        <taxon>Magnoliopsida</taxon>
        <taxon>Liliopsida</taxon>
        <taxon>Zingiberales</taxon>
        <taxon>Musaceae</taxon>
        <taxon>Ensete</taxon>
    </lineage>
</organism>
<dbReference type="PANTHER" id="PTHR46862:SF5">
    <property type="entry name" value="OS02G0170000 PROTEIN"/>
    <property type="match status" value="1"/>
</dbReference>
<dbReference type="NCBIfam" id="TIGR00756">
    <property type="entry name" value="PPR"/>
    <property type="match status" value="11"/>
</dbReference>
<dbReference type="SUPFAM" id="SSF81901">
    <property type="entry name" value="HCP-like"/>
    <property type="match status" value="1"/>
</dbReference>
<feature type="repeat" description="PPR" evidence="2">
    <location>
        <begin position="163"/>
        <end position="197"/>
    </location>
</feature>
<sequence length="958" mass="107033">MSLHCCCCGGRDLSPRRFGYLRNLPCSLLPSFASSRHPSTLFLPPLCSLPNPNLTVSSRAPANSNAAAAIPPSAPRFREDGLDDEALDAFLADLSPKEQTVLLKRQRDWRRALHLLRRMRSLAHYLPNPFHYNVVLRTLGLARRWDELRLCWLEMAKDGILPTNTTYATLIDAYGKAGLVKEALLWLKHMRARGVSPDEVCMNTVVRILKDSGRFDEGERFFRGWCNGKVEFDVLEIEIDGSDSISPNSFLLTELFKSGSRAPVSKKIAPGVEDGPRRPRLAATFNTLIDLYGKAGRLQDASDAFAEMLRSGIAPDTITFNTIINICGSNGLLSEAESLLAKMRERRIEPDTKTFNILMSMYASAGNVETVLKYYNRVREVGLCPDIVSHRIILQVLCERSSVGEVEDVIAEMTKAGARVDEQSIPVVMKMYINQGMLNEANMFLEKHCASTGISSKNYAAIIDAYAEKGLWKEAEDVFYGTRGTRNKNDVVEYNVLIKAYGKAKQYDKALSLFEDMRNFGTWPDGCTFNSLIQMLSGGDFPDRARELLGRMRDAGFRPRCETFSAVIASYSRKSMISEALEVYQEMKALGVEPNEVVYGSLIDVFAEAGKVEEALHYFNLMEESGLPTNCIVLTSLVKAYSKVGCWREAQELYAKMKTLDGGPDTMASNCMINLYADLGMVAEAKLIFNDLRKNGEADGISYATMMYLYKNMGMLEEASGVAQEVQKSGLLTDCASYNNVIAAYAVNGRLKDSAELLQQMISRKILPDASTFKSIFTLLKKGGFAMEVVSQLESCYNEGKRFARQAIITSLFSMVGLHAYALESCDLFLSAGMPLDSFAYNSAIYAYGASGMVDKALNLYMRMQDEGLKPDIVTYIYLAICYGKARMVEGLRRIYGLLKYEELEPNESLYKALIDAYKIAGKHDLAELVEQEMRFSVHRPNDDDSETEDLEIYDSYI</sequence>
<keyword evidence="5" id="KW-1185">Reference proteome</keyword>
<dbReference type="Pfam" id="PF01535">
    <property type="entry name" value="PPR"/>
    <property type="match status" value="6"/>
</dbReference>
<feature type="repeat" description="PPR" evidence="2">
    <location>
        <begin position="734"/>
        <end position="768"/>
    </location>
</feature>
<accession>A0AAV8Q720</accession>
<dbReference type="InterPro" id="IPR011990">
    <property type="entry name" value="TPR-like_helical_dom_sf"/>
</dbReference>
<feature type="domain" description="PROP1-like PPR" evidence="3">
    <location>
        <begin position="495"/>
        <end position="619"/>
    </location>
</feature>
<evidence type="ECO:0000256" key="1">
    <source>
        <dbReference type="ARBA" id="ARBA00022737"/>
    </source>
</evidence>
<feature type="repeat" description="PPR" evidence="2">
    <location>
        <begin position="490"/>
        <end position="524"/>
    </location>
</feature>
<reference evidence="4 5" key="1">
    <citation type="submission" date="2022-12" db="EMBL/GenBank/DDBJ databases">
        <title>Chromosome-scale assembly of the Ensete ventricosum genome.</title>
        <authorList>
            <person name="Dussert Y."/>
            <person name="Stocks J."/>
            <person name="Wendawek A."/>
            <person name="Woldeyes F."/>
            <person name="Nichols R.A."/>
            <person name="Borrell J.S."/>
        </authorList>
    </citation>
    <scope>NUCLEOTIDE SEQUENCE [LARGE SCALE GENOMIC DNA]</scope>
    <source>
        <strain evidence="5">cv. Maze</strain>
        <tissue evidence="4">Seeds</tissue>
    </source>
</reference>
<dbReference type="Pfam" id="PF13041">
    <property type="entry name" value="PPR_2"/>
    <property type="match status" value="3"/>
</dbReference>
<feature type="repeat" description="PPR" evidence="2">
    <location>
        <begin position="560"/>
        <end position="594"/>
    </location>
</feature>
<evidence type="ECO:0000256" key="2">
    <source>
        <dbReference type="PROSITE-ProRule" id="PRU00708"/>
    </source>
</evidence>
<dbReference type="PANTHER" id="PTHR46862">
    <property type="entry name" value="OS07G0661900 PROTEIN"/>
    <property type="match status" value="1"/>
</dbReference>
<dbReference type="EMBL" id="JAQQAF010000008">
    <property type="protein sequence ID" value="KAJ8467249.1"/>
    <property type="molecule type" value="Genomic_DNA"/>
</dbReference>
<feature type="repeat" description="PPR" evidence="2">
    <location>
        <begin position="595"/>
        <end position="629"/>
    </location>
</feature>
<protein>
    <recommendedName>
        <fullName evidence="3">PROP1-like PPR domain-containing protein</fullName>
    </recommendedName>
</protein>
<dbReference type="InterPro" id="IPR002885">
    <property type="entry name" value="PPR_rpt"/>
</dbReference>
<feature type="repeat" description="PPR" evidence="2">
    <location>
        <begin position="525"/>
        <end position="559"/>
    </location>
</feature>
<feature type="repeat" description="PPR" evidence="2">
    <location>
        <begin position="630"/>
        <end position="664"/>
    </location>
</feature>
<feature type="repeat" description="PPR" evidence="2">
    <location>
        <begin position="837"/>
        <end position="871"/>
    </location>
</feature>
<proteinExistence type="predicted"/>